<dbReference type="Proteomes" id="UP000796880">
    <property type="component" value="Unassembled WGS sequence"/>
</dbReference>
<comment type="caution">
    <text evidence="1">The sequence shown here is derived from an EMBL/GenBank/DDBJ whole genome shotgun (WGS) entry which is preliminary data.</text>
</comment>
<name>A0A8K0DRU4_9ROSA</name>
<evidence type="ECO:0000313" key="2">
    <source>
        <dbReference type="Proteomes" id="UP000796880"/>
    </source>
</evidence>
<reference evidence="1" key="1">
    <citation type="submission" date="2020-03" db="EMBL/GenBank/DDBJ databases">
        <title>A high-quality chromosome-level genome assembly of a woody plant with both climbing and erect habits, Rhamnella rubrinervis.</title>
        <authorList>
            <person name="Lu Z."/>
            <person name="Yang Y."/>
            <person name="Zhu X."/>
            <person name="Sun Y."/>
        </authorList>
    </citation>
    <scope>NUCLEOTIDE SEQUENCE</scope>
    <source>
        <strain evidence="1">BYM</strain>
        <tissue evidence="1">Leaf</tissue>
    </source>
</reference>
<organism evidence="1 2">
    <name type="scientific">Rhamnella rubrinervis</name>
    <dbReference type="NCBI Taxonomy" id="2594499"/>
    <lineage>
        <taxon>Eukaryota</taxon>
        <taxon>Viridiplantae</taxon>
        <taxon>Streptophyta</taxon>
        <taxon>Embryophyta</taxon>
        <taxon>Tracheophyta</taxon>
        <taxon>Spermatophyta</taxon>
        <taxon>Magnoliopsida</taxon>
        <taxon>eudicotyledons</taxon>
        <taxon>Gunneridae</taxon>
        <taxon>Pentapetalae</taxon>
        <taxon>rosids</taxon>
        <taxon>fabids</taxon>
        <taxon>Rosales</taxon>
        <taxon>Rhamnaceae</taxon>
        <taxon>rhamnoid group</taxon>
        <taxon>Rhamneae</taxon>
        <taxon>Rhamnella</taxon>
    </lineage>
</organism>
<evidence type="ECO:0000313" key="1">
    <source>
        <dbReference type="EMBL" id="KAF3435501.1"/>
    </source>
</evidence>
<protein>
    <submittedName>
        <fullName evidence="1">Uncharacterized protein</fullName>
    </submittedName>
</protein>
<proteinExistence type="predicted"/>
<dbReference type="AlphaFoldDB" id="A0A8K0DRU4"/>
<sequence>MLNTNNYMMSATSDESEESEVECFCGKPAQLRMSYIAKNPDSEADEVNDQSCEEVNQSCHESIRLPSTPMDDCQTDEVKRSCHGCIQLHENLNEIQQEHDKERIVWNMQKSVLISELSSVKAELDDLKERTKMPYKELDFMPLLTKPCR</sequence>
<gene>
    <name evidence="1" type="ORF">FNV43_RR22590</name>
</gene>
<accession>A0A8K0DRU4</accession>
<dbReference type="EMBL" id="VOIH02000010">
    <property type="protein sequence ID" value="KAF3435501.1"/>
    <property type="molecule type" value="Genomic_DNA"/>
</dbReference>
<dbReference type="OrthoDB" id="2822301at2759"/>
<keyword evidence="2" id="KW-1185">Reference proteome</keyword>